<organism evidence="2 3">
    <name type="scientific">Catenaria anguillulae PL171</name>
    <dbReference type="NCBI Taxonomy" id="765915"/>
    <lineage>
        <taxon>Eukaryota</taxon>
        <taxon>Fungi</taxon>
        <taxon>Fungi incertae sedis</taxon>
        <taxon>Blastocladiomycota</taxon>
        <taxon>Blastocladiomycetes</taxon>
        <taxon>Blastocladiales</taxon>
        <taxon>Catenariaceae</taxon>
        <taxon>Catenaria</taxon>
    </lineage>
</organism>
<gene>
    <name evidence="2" type="ORF">BCR44DRAFT_37706</name>
</gene>
<dbReference type="PANTHER" id="PTHR46436:SF2">
    <property type="entry name" value="CHROMOSOME UNDETERMINED SCAFFOLD_119, WHOLE GENOME SHOTGUN SEQUENCE"/>
    <property type="match status" value="1"/>
</dbReference>
<dbReference type="InterPro" id="IPR056290">
    <property type="entry name" value="CEPT76/DRC7_peptidase-like_dom"/>
</dbReference>
<reference evidence="2 3" key="1">
    <citation type="submission" date="2016-07" db="EMBL/GenBank/DDBJ databases">
        <title>Pervasive Adenine N6-methylation of Active Genes in Fungi.</title>
        <authorList>
            <consortium name="DOE Joint Genome Institute"/>
            <person name="Mondo S.J."/>
            <person name="Dannebaum R.O."/>
            <person name="Kuo R.C."/>
            <person name="Labutti K."/>
            <person name="Haridas S."/>
            <person name="Kuo A."/>
            <person name="Salamov A."/>
            <person name="Ahrendt S.R."/>
            <person name="Lipzen A."/>
            <person name="Sullivan W."/>
            <person name="Andreopoulos W.B."/>
            <person name="Clum A."/>
            <person name="Lindquist E."/>
            <person name="Daum C."/>
            <person name="Ramamoorthy G.K."/>
            <person name="Gryganskyi A."/>
            <person name="Culley D."/>
            <person name="Magnuson J.K."/>
            <person name="James T.Y."/>
            <person name="O'Malley M.A."/>
            <person name="Stajich J.E."/>
            <person name="Spatafora J.W."/>
            <person name="Visel A."/>
            <person name="Grigoriev I.V."/>
        </authorList>
    </citation>
    <scope>NUCLEOTIDE SEQUENCE [LARGE SCALE GENOMIC DNA]</scope>
    <source>
        <strain evidence="2 3">PL171</strain>
    </source>
</reference>
<dbReference type="PANTHER" id="PTHR46436">
    <property type="entry name" value="CENTROSOMAL PROTEIN OF 76 KDA"/>
    <property type="match status" value="1"/>
</dbReference>
<feature type="domain" description="CEP76/DRC7 peptidase-like" evidence="1">
    <location>
        <begin position="133"/>
        <end position="185"/>
    </location>
</feature>
<feature type="domain" description="CEP76/DRC7 peptidase-like" evidence="1">
    <location>
        <begin position="233"/>
        <end position="287"/>
    </location>
</feature>
<keyword evidence="3" id="KW-1185">Reference proteome</keyword>
<dbReference type="InterPro" id="IPR052299">
    <property type="entry name" value="CEP76"/>
</dbReference>
<dbReference type="Pfam" id="PF24656">
    <property type="entry name" value="CEPT76_peptidase"/>
    <property type="match status" value="2"/>
</dbReference>
<dbReference type="OrthoDB" id="5527234at2759"/>
<sequence length="498" mass="55378">MQEYFKSMEQQATLSNFWNYYTSVIDSTHHLFPRRNYAVLALDECNTFRTLSSFLCPIRLGGKYTRHDIANYVARIPFYSSWTAFSDTTHRQLSKLTSAIANKLHHSTQPLSDSFLHPVVCAESRFTQVATPGSLVSRGFGSVLDHAILLCSLFLGAGHDAYLAIGTTYGKHTVWVITIDRRKHSHPVFSADIVEDTPTNNHSNAFRGGSSPFDPHAFLQRSKLEAVQRANAQLVVQHWDPMQGKSWTSWNEHNFPYERVACLVNHTNVWFNVQPSDCLTREMFSWEVEGGGAGAWLPFVAGGSGGNGEFREVMHCFYATPTVLHDVTLTFSPDDTNLLRQVMQLIRSYRKNHLLMTTQFHRGLSKWQQQVIPELETMDMEQQRASRTRGPTGTQSAHLGCGAKTGGGELGGSTTIVKEGQCLLDPGANVPSQTVYVHRFLQFHGRVSAIAILHHLVSLGLVDCSVPGCAFSIALGSMVYPLGAHRVWLGIGELTPIG</sequence>
<evidence type="ECO:0000313" key="3">
    <source>
        <dbReference type="Proteomes" id="UP000193411"/>
    </source>
</evidence>
<dbReference type="STRING" id="765915.A0A1Y2HNU3"/>
<comment type="caution">
    <text evidence="2">The sequence shown here is derived from an EMBL/GenBank/DDBJ whole genome shotgun (WGS) entry which is preliminary data.</text>
</comment>
<dbReference type="Proteomes" id="UP000193411">
    <property type="component" value="Unassembled WGS sequence"/>
</dbReference>
<dbReference type="AlphaFoldDB" id="A0A1Y2HNU3"/>
<name>A0A1Y2HNU3_9FUNG</name>
<protein>
    <recommendedName>
        <fullName evidence="1">CEP76/DRC7 peptidase-like domain-containing protein</fullName>
    </recommendedName>
</protein>
<dbReference type="EMBL" id="MCFL01000021">
    <property type="protein sequence ID" value="ORZ35634.1"/>
    <property type="molecule type" value="Genomic_DNA"/>
</dbReference>
<proteinExistence type="predicted"/>
<evidence type="ECO:0000313" key="2">
    <source>
        <dbReference type="EMBL" id="ORZ35634.1"/>
    </source>
</evidence>
<accession>A0A1Y2HNU3</accession>
<evidence type="ECO:0000259" key="1">
    <source>
        <dbReference type="Pfam" id="PF24656"/>
    </source>
</evidence>